<evidence type="ECO:0000256" key="8">
    <source>
        <dbReference type="SAM" id="Phobius"/>
    </source>
</evidence>
<evidence type="ECO:0000256" key="3">
    <source>
        <dbReference type="ARBA" id="ARBA00022475"/>
    </source>
</evidence>
<evidence type="ECO:0000256" key="4">
    <source>
        <dbReference type="ARBA" id="ARBA00022519"/>
    </source>
</evidence>
<evidence type="ECO:0008006" key="10">
    <source>
        <dbReference type="Google" id="ProtNLM"/>
    </source>
</evidence>
<dbReference type="Pfam" id="PF02653">
    <property type="entry name" value="BPD_transp_2"/>
    <property type="match status" value="1"/>
</dbReference>
<feature type="transmembrane region" description="Helical" evidence="8">
    <location>
        <begin position="69"/>
        <end position="86"/>
    </location>
</feature>
<sequence length="190" mass="20451">MFKDRKNFLYYLGIFTPLIFLILLILIFSSLHPRFLHPLNIFNVMRQISITGLIALGMTFVIIVRGIDLSVGSLIALCGLVGAVIAKGGLVERFSVGVDTELANPWYWALAGSVLIGLLAGTVNGVCITKLKVPAFVVTLGGLSAYRGTALLVSDGGPISGFNEAYRWIGQGKIGMVPIPVIIFLVFIVL</sequence>
<evidence type="ECO:0000256" key="2">
    <source>
        <dbReference type="ARBA" id="ARBA00022448"/>
    </source>
</evidence>
<feature type="non-terminal residue" evidence="9">
    <location>
        <position position="190"/>
    </location>
</feature>
<dbReference type="InterPro" id="IPR001851">
    <property type="entry name" value="ABC_transp_permease"/>
</dbReference>
<feature type="transmembrane region" description="Helical" evidence="8">
    <location>
        <begin position="165"/>
        <end position="189"/>
    </location>
</feature>
<organism evidence="9">
    <name type="scientific">marine metagenome</name>
    <dbReference type="NCBI Taxonomy" id="408172"/>
    <lineage>
        <taxon>unclassified sequences</taxon>
        <taxon>metagenomes</taxon>
        <taxon>ecological metagenomes</taxon>
    </lineage>
</organism>
<reference evidence="9" key="1">
    <citation type="submission" date="2018-05" db="EMBL/GenBank/DDBJ databases">
        <authorList>
            <person name="Lanie J.A."/>
            <person name="Ng W.-L."/>
            <person name="Kazmierczak K.M."/>
            <person name="Andrzejewski T.M."/>
            <person name="Davidsen T.M."/>
            <person name="Wayne K.J."/>
            <person name="Tettelin H."/>
            <person name="Glass J.I."/>
            <person name="Rusch D."/>
            <person name="Podicherti R."/>
            <person name="Tsui H.-C.T."/>
            <person name="Winkler M.E."/>
        </authorList>
    </citation>
    <scope>NUCLEOTIDE SEQUENCE</scope>
</reference>
<keyword evidence="3" id="KW-1003">Cell membrane</keyword>
<feature type="transmembrane region" description="Helical" evidence="8">
    <location>
        <begin position="9"/>
        <end position="32"/>
    </location>
</feature>
<keyword evidence="6 8" id="KW-1133">Transmembrane helix</keyword>
<comment type="subcellular location">
    <subcellularLocation>
        <location evidence="1">Cell membrane</location>
        <topology evidence="1">Multi-pass membrane protein</topology>
    </subcellularLocation>
</comment>
<dbReference type="EMBL" id="UINC01008460">
    <property type="protein sequence ID" value="SVA38073.1"/>
    <property type="molecule type" value="Genomic_DNA"/>
</dbReference>
<accession>A0A381VF87</accession>
<evidence type="ECO:0000256" key="7">
    <source>
        <dbReference type="ARBA" id="ARBA00023136"/>
    </source>
</evidence>
<feature type="transmembrane region" description="Helical" evidence="8">
    <location>
        <begin position="106"/>
        <end position="126"/>
    </location>
</feature>
<proteinExistence type="predicted"/>
<name>A0A381VF87_9ZZZZ</name>
<keyword evidence="2" id="KW-0813">Transport</keyword>
<dbReference type="AlphaFoldDB" id="A0A381VF87"/>
<evidence type="ECO:0000256" key="1">
    <source>
        <dbReference type="ARBA" id="ARBA00004651"/>
    </source>
</evidence>
<protein>
    <recommendedName>
        <fullName evidence="10">Sugar ABC transporter permease</fullName>
    </recommendedName>
</protein>
<keyword evidence="7 8" id="KW-0472">Membrane</keyword>
<evidence type="ECO:0000256" key="6">
    <source>
        <dbReference type="ARBA" id="ARBA00022989"/>
    </source>
</evidence>
<keyword evidence="4" id="KW-0997">Cell inner membrane</keyword>
<dbReference type="GO" id="GO:0022857">
    <property type="term" value="F:transmembrane transporter activity"/>
    <property type="evidence" value="ECO:0007669"/>
    <property type="project" value="InterPro"/>
</dbReference>
<evidence type="ECO:0000256" key="5">
    <source>
        <dbReference type="ARBA" id="ARBA00022692"/>
    </source>
</evidence>
<dbReference type="PANTHER" id="PTHR32196:SF21">
    <property type="entry name" value="ABC TRANSPORTER PERMEASE PROTEIN YPHD-RELATED"/>
    <property type="match status" value="1"/>
</dbReference>
<dbReference type="PANTHER" id="PTHR32196">
    <property type="entry name" value="ABC TRANSPORTER PERMEASE PROTEIN YPHD-RELATED-RELATED"/>
    <property type="match status" value="1"/>
</dbReference>
<evidence type="ECO:0000313" key="9">
    <source>
        <dbReference type="EMBL" id="SVA38073.1"/>
    </source>
</evidence>
<feature type="transmembrane region" description="Helical" evidence="8">
    <location>
        <begin position="44"/>
        <end position="64"/>
    </location>
</feature>
<gene>
    <name evidence="9" type="ORF">METZ01_LOCUS90927</name>
</gene>
<keyword evidence="5 8" id="KW-0812">Transmembrane</keyword>
<dbReference type="GO" id="GO:0005886">
    <property type="term" value="C:plasma membrane"/>
    <property type="evidence" value="ECO:0007669"/>
    <property type="project" value="UniProtKB-SubCell"/>
</dbReference>
<feature type="transmembrane region" description="Helical" evidence="8">
    <location>
        <begin position="133"/>
        <end position="153"/>
    </location>
</feature>